<feature type="transmembrane region" description="Helical" evidence="1">
    <location>
        <begin position="156"/>
        <end position="181"/>
    </location>
</feature>
<evidence type="ECO:0000313" key="2">
    <source>
        <dbReference type="EMBL" id="MBY0095632.1"/>
    </source>
</evidence>
<organism evidence="2 3">
    <name type="scientific">Mesobacillus maritimus</name>
    <dbReference type="NCBI Taxonomy" id="1643336"/>
    <lineage>
        <taxon>Bacteria</taxon>
        <taxon>Bacillati</taxon>
        <taxon>Bacillota</taxon>
        <taxon>Bacilli</taxon>
        <taxon>Bacillales</taxon>
        <taxon>Bacillaceae</taxon>
        <taxon>Mesobacillus</taxon>
    </lineage>
</organism>
<evidence type="ECO:0000313" key="3">
    <source>
        <dbReference type="Proteomes" id="UP000769780"/>
    </source>
</evidence>
<feature type="transmembrane region" description="Helical" evidence="1">
    <location>
        <begin position="12"/>
        <end position="34"/>
    </location>
</feature>
<keyword evidence="3" id="KW-1185">Reference proteome</keyword>
<proteinExistence type="predicted"/>
<dbReference type="EMBL" id="JACWFH010000005">
    <property type="protein sequence ID" value="MBY0095632.1"/>
    <property type="molecule type" value="Genomic_DNA"/>
</dbReference>
<dbReference type="PANTHER" id="PTHR43471">
    <property type="entry name" value="ABC TRANSPORTER PERMEASE"/>
    <property type="match status" value="1"/>
</dbReference>
<comment type="caution">
    <text evidence="2">The sequence shown here is derived from an EMBL/GenBank/DDBJ whole genome shotgun (WGS) entry which is preliminary data.</text>
</comment>
<dbReference type="Pfam" id="PF12679">
    <property type="entry name" value="ABC2_membrane_2"/>
    <property type="match status" value="1"/>
</dbReference>
<keyword evidence="1" id="KW-1133">Transmembrane helix</keyword>
<feature type="transmembrane region" description="Helical" evidence="1">
    <location>
        <begin position="238"/>
        <end position="258"/>
    </location>
</feature>
<keyword evidence="1" id="KW-0472">Membrane</keyword>
<protein>
    <submittedName>
        <fullName evidence="2">ABC transporter permease subunit</fullName>
    </submittedName>
</protein>
<dbReference type="Proteomes" id="UP000769780">
    <property type="component" value="Unassembled WGS sequence"/>
</dbReference>
<accession>A0ABS7K055</accession>
<reference evidence="2 3" key="1">
    <citation type="submission" date="2020-07" db="EMBL/GenBank/DDBJ databases">
        <title>Fungal Genomes of the International Space Station.</title>
        <authorList>
            <person name="Seuylemezian A."/>
            <person name="Singh N.K."/>
            <person name="Wood J."/>
            <person name="Venkateswaran K."/>
        </authorList>
    </citation>
    <scope>NUCLEOTIDE SEQUENCE [LARGE SCALE GENOMIC DNA]</scope>
    <source>
        <strain evidence="2 3">PL-B2</strain>
    </source>
</reference>
<gene>
    <name evidence="2" type="ORF">H0185_02195</name>
</gene>
<dbReference type="PANTHER" id="PTHR43471:SF12">
    <property type="entry name" value="HYPOTHETICAL MEMBRANE PROTEIN, CONSERVED"/>
    <property type="match status" value="1"/>
</dbReference>
<sequence length="265" mass="29464">MNIMIREMKANLKSLLIWSIGVLAMVIAGMGKYAGMKGTGQTMNELMAEMPKSLQAIMGTSGFDLATALGFYGLLYLYLIVMASIHAVMLGANIIAKEERDKTAEFLLVKPVSRAKVISMKLLTALIHIVLFNLVTLLSSIIMVERFAEAETVTDGLLLLMSGMFILQLIFLLLGSVVAAVYRKSKKASVISTGIMLVLFILSILINMTEKIEMLKYITPFKYFEAATILNNGKLEPVFLFLSVFLILAFTTLTYRFYQKKDLNL</sequence>
<feature type="transmembrane region" description="Helical" evidence="1">
    <location>
        <begin position="188"/>
        <end position="206"/>
    </location>
</feature>
<dbReference type="RefSeq" id="WP_221870758.1">
    <property type="nucleotide sequence ID" value="NZ_JACWFH010000005.1"/>
</dbReference>
<evidence type="ECO:0000256" key="1">
    <source>
        <dbReference type="SAM" id="Phobius"/>
    </source>
</evidence>
<keyword evidence="1" id="KW-0812">Transmembrane</keyword>
<feature type="transmembrane region" description="Helical" evidence="1">
    <location>
        <begin position="75"/>
        <end position="96"/>
    </location>
</feature>
<feature type="transmembrane region" description="Helical" evidence="1">
    <location>
        <begin position="117"/>
        <end position="144"/>
    </location>
</feature>
<name>A0ABS7K055_9BACI</name>